<evidence type="ECO:0000256" key="6">
    <source>
        <dbReference type="ARBA" id="ARBA00023180"/>
    </source>
</evidence>
<dbReference type="KEGG" id="oti:135369837"/>
<evidence type="ECO:0000256" key="4">
    <source>
        <dbReference type="ARBA" id="ARBA00023034"/>
    </source>
</evidence>
<protein>
    <recommendedName>
        <fullName evidence="8">SREBP regulating gene protein</fullName>
    </recommendedName>
</protein>
<dbReference type="InterPro" id="IPR019352">
    <property type="entry name" value="SPRING1"/>
</dbReference>
<keyword evidence="5 9" id="KW-0472">Membrane</keyword>
<dbReference type="AlphaFoldDB" id="A0A2R5LJR4"/>
<comment type="similarity">
    <text evidence="7">Belongs to the SPRING family.</text>
</comment>
<keyword evidence="6" id="KW-0325">Glycoprotein</keyword>
<evidence type="ECO:0000256" key="8">
    <source>
        <dbReference type="ARBA" id="ARBA00023485"/>
    </source>
</evidence>
<dbReference type="GO" id="GO:0000139">
    <property type="term" value="C:Golgi membrane"/>
    <property type="evidence" value="ECO:0007669"/>
    <property type="project" value="UniProtKB-SubCell"/>
</dbReference>
<sequence>MWLKMLFRLLKKRAVLGVIFTLSFLYFISFLVNEGGLDVDGNDDVSGLSIPVKSFEWHKEEKNHSGSLNSCRNSVQGKALVADDRGYVCQRLEVEPSGCCRMEASSTKRYVCDTCLPHGCCSIYEYCISCCMHPNKKAVLQKTIGQASETFKVLFASITDHFELCLTKCRTSSQSVQHENSYRDPKAKHCYTEGISHPNHPSKNTNSTA</sequence>
<name>A0A2R5LJR4_9ACAR</name>
<keyword evidence="4" id="KW-0333">Golgi apparatus</keyword>
<evidence type="ECO:0000256" key="5">
    <source>
        <dbReference type="ARBA" id="ARBA00023136"/>
    </source>
</evidence>
<evidence type="ECO:0000256" key="1">
    <source>
        <dbReference type="ARBA" id="ARBA00004194"/>
    </source>
</evidence>
<keyword evidence="2 9" id="KW-0812">Transmembrane</keyword>
<dbReference type="Pfam" id="PF10218">
    <property type="entry name" value="SPRING1"/>
    <property type="match status" value="1"/>
</dbReference>
<reference evidence="10" key="1">
    <citation type="submission" date="2018-03" db="EMBL/GenBank/DDBJ databases">
        <title>The relapsing fever spirochete Borrelia turicatae persists in the highly oxidative environment of its soft-bodied tick vector.</title>
        <authorList>
            <person name="Bourret T.J."/>
            <person name="Boyle W.K."/>
            <person name="Valenzuela J.G."/>
            <person name="Oliveira F."/>
            <person name="Lopez J.E."/>
        </authorList>
    </citation>
    <scope>NUCLEOTIDE SEQUENCE</scope>
    <source>
        <strain evidence="10">Kansas strain/isolate</strain>
        <tissue evidence="10">Salivary glands</tissue>
    </source>
</reference>
<dbReference type="GO" id="GO:2000640">
    <property type="term" value="P:positive regulation of SREBP signaling pathway"/>
    <property type="evidence" value="ECO:0007669"/>
    <property type="project" value="InterPro"/>
</dbReference>
<evidence type="ECO:0000256" key="3">
    <source>
        <dbReference type="ARBA" id="ARBA00022989"/>
    </source>
</evidence>
<organism evidence="10">
    <name type="scientific">Ornithodoros turicata</name>
    <dbReference type="NCBI Taxonomy" id="34597"/>
    <lineage>
        <taxon>Eukaryota</taxon>
        <taxon>Metazoa</taxon>
        <taxon>Ecdysozoa</taxon>
        <taxon>Arthropoda</taxon>
        <taxon>Chelicerata</taxon>
        <taxon>Arachnida</taxon>
        <taxon>Acari</taxon>
        <taxon>Parasitiformes</taxon>
        <taxon>Ixodida</taxon>
        <taxon>Ixodoidea</taxon>
        <taxon>Argasidae</taxon>
        <taxon>Ornithodorinae</taxon>
        <taxon>Ornithodoros</taxon>
    </lineage>
</organism>
<dbReference type="PANTHER" id="PTHR13481">
    <property type="entry name" value="SREBP REGULATING GENE PROTEIN"/>
    <property type="match status" value="1"/>
</dbReference>
<evidence type="ECO:0000256" key="7">
    <source>
        <dbReference type="ARBA" id="ARBA00023461"/>
    </source>
</evidence>
<evidence type="ECO:0000313" key="10">
    <source>
        <dbReference type="EMBL" id="MBY09741.1"/>
    </source>
</evidence>
<evidence type="ECO:0000256" key="2">
    <source>
        <dbReference type="ARBA" id="ARBA00022692"/>
    </source>
</evidence>
<keyword evidence="3 9" id="KW-1133">Transmembrane helix</keyword>
<feature type="transmembrane region" description="Helical" evidence="9">
    <location>
        <begin position="14"/>
        <end position="32"/>
    </location>
</feature>
<dbReference type="RefSeq" id="XP_064459461.1">
    <property type="nucleotide sequence ID" value="XM_064603391.1"/>
</dbReference>
<dbReference type="PANTHER" id="PTHR13481:SF0">
    <property type="entry name" value="SREBP REGULATING GENE PROTEIN"/>
    <property type="match status" value="1"/>
</dbReference>
<evidence type="ECO:0000256" key="9">
    <source>
        <dbReference type="SAM" id="Phobius"/>
    </source>
</evidence>
<dbReference type="EMBL" id="GGLE01005615">
    <property type="protein sequence ID" value="MBY09741.1"/>
    <property type="molecule type" value="Transcribed_RNA"/>
</dbReference>
<accession>A0A2R5LJR4</accession>
<proteinExistence type="inferred from homology"/>
<dbReference type="GeneID" id="135369837"/>
<comment type="subcellular location">
    <subcellularLocation>
        <location evidence="1">Golgi apparatus membrane</location>
        <topology evidence="1">Single-pass membrane protein</topology>
    </subcellularLocation>
</comment>